<accession>A0A9K3D2A5</accession>
<sequence>MKGCSIVFADVFDKLAVKGSKAAATVPVLRVVLSPSHTAMDAFAALRAGKPASKRSKKGTGKKSAKNSPAKVVISSNPPSVKSTRAKKSSLAAAASPTSPAMAGSQDEFRRPTAMYTLEDWQNKRVREKVARLAALPPIFAVRSSRAIPSLYTSGEQTQVTESASEFWEDQAPVKTEVKREGKRERERDVVELVDEEEVQPPKAKARPRVVRPRAETKPTEVKALPSIPVFSSQAPAPSAPVDVITQPVTVPIGQSQFDSGFGSVAMPDETEEPSKKDLSEFKGAKKRSFTEIMQARAKIGGPPEKGQHPLPRSKEGCLKGMAFVITGVLRSLERDECADLCKRLGGRVTGSVSGKTSVLVCGDLMPGASKTKKAKEKGIPVVNEAALFALIEEKSGYEPLAPGVSHMQMQTSLDFIDVYAENTRIYLMGELCMAISVLLFMTQSRKGQISPVGFWSLRACTWFFTIMSIWELTDYPAESIMILSAPVIFAVLIHTYLS</sequence>
<proteinExistence type="predicted"/>
<protein>
    <recommendedName>
        <fullName evidence="2">BRCT domain-containing protein</fullName>
    </recommendedName>
</protein>
<dbReference type="Gene3D" id="3.40.50.10190">
    <property type="entry name" value="BRCT domain"/>
    <property type="match status" value="1"/>
</dbReference>
<dbReference type="AlphaFoldDB" id="A0A9K3D2A5"/>
<dbReference type="Proteomes" id="UP000265618">
    <property type="component" value="Unassembled WGS sequence"/>
</dbReference>
<dbReference type="SMART" id="SM00292">
    <property type="entry name" value="BRCT"/>
    <property type="match status" value="1"/>
</dbReference>
<feature type="region of interest" description="Disordered" evidence="1">
    <location>
        <begin position="48"/>
        <end position="106"/>
    </location>
</feature>
<evidence type="ECO:0000256" key="1">
    <source>
        <dbReference type="SAM" id="MobiDB-lite"/>
    </source>
</evidence>
<keyword evidence="4" id="KW-1185">Reference proteome</keyword>
<dbReference type="Pfam" id="PF00533">
    <property type="entry name" value="BRCT"/>
    <property type="match status" value="1"/>
</dbReference>
<feature type="domain" description="BRCT" evidence="2">
    <location>
        <begin position="314"/>
        <end position="396"/>
    </location>
</feature>
<feature type="region of interest" description="Disordered" evidence="1">
    <location>
        <begin position="195"/>
        <end position="218"/>
    </location>
</feature>
<dbReference type="SUPFAM" id="SSF52113">
    <property type="entry name" value="BRCT domain"/>
    <property type="match status" value="1"/>
</dbReference>
<dbReference type="InterPro" id="IPR001357">
    <property type="entry name" value="BRCT_dom"/>
</dbReference>
<reference evidence="3 4" key="1">
    <citation type="journal article" date="2018" name="PLoS ONE">
        <title>The draft genome of Kipferlia bialata reveals reductive genome evolution in fornicate parasites.</title>
        <authorList>
            <person name="Tanifuji G."/>
            <person name="Takabayashi S."/>
            <person name="Kume K."/>
            <person name="Takagi M."/>
            <person name="Nakayama T."/>
            <person name="Kamikawa R."/>
            <person name="Inagaki Y."/>
            <person name="Hashimoto T."/>
        </authorList>
    </citation>
    <scope>NUCLEOTIDE SEQUENCE [LARGE SCALE GENOMIC DNA]</scope>
    <source>
        <strain evidence="3">NY0173</strain>
    </source>
</reference>
<evidence type="ECO:0000259" key="2">
    <source>
        <dbReference type="PROSITE" id="PS50172"/>
    </source>
</evidence>
<dbReference type="InterPro" id="IPR036420">
    <property type="entry name" value="BRCT_dom_sf"/>
</dbReference>
<gene>
    <name evidence="3" type="ORF">KIPB_009758</name>
</gene>
<feature type="compositionally biased region" description="Low complexity" evidence="1">
    <location>
        <begin position="89"/>
        <end position="105"/>
    </location>
</feature>
<dbReference type="OrthoDB" id="446168at2759"/>
<dbReference type="PROSITE" id="PS50172">
    <property type="entry name" value="BRCT"/>
    <property type="match status" value="1"/>
</dbReference>
<feature type="compositionally biased region" description="Basic residues" evidence="1">
    <location>
        <begin position="52"/>
        <end position="65"/>
    </location>
</feature>
<name>A0A9K3D2A5_9EUKA</name>
<evidence type="ECO:0000313" key="3">
    <source>
        <dbReference type="EMBL" id="GIQ87669.1"/>
    </source>
</evidence>
<organism evidence="3 4">
    <name type="scientific">Kipferlia bialata</name>
    <dbReference type="NCBI Taxonomy" id="797122"/>
    <lineage>
        <taxon>Eukaryota</taxon>
        <taxon>Metamonada</taxon>
        <taxon>Carpediemonas-like organisms</taxon>
        <taxon>Kipferlia</taxon>
    </lineage>
</organism>
<evidence type="ECO:0000313" key="4">
    <source>
        <dbReference type="Proteomes" id="UP000265618"/>
    </source>
</evidence>
<dbReference type="EMBL" id="BDIP01003409">
    <property type="protein sequence ID" value="GIQ87669.1"/>
    <property type="molecule type" value="Genomic_DNA"/>
</dbReference>
<comment type="caution">
    <text evidence="3">The sequence shown here is derived from an EMBL/GenBank/DDBJ whole genome shotgun (WGS) entry which is preliminary data.</text>
</comment>